<evidence type="ECO:0000313" key="2">
    <source>
        <dbReference type="EMBL" id="PCO06954.1"/>
    </source>
</evidence>
<feature type="domain" description="DUF7661" evidence="1">
    <location>
        <begin position="5"/>
        <end position="69"/>
    </location>
</feature>
<comment type="caution">
    <text evidence="2">The sequence shown here is derived from an EMBL/GenBank/DDBJ whole genome shotgun (WGS) entry which is preliminary data.</text>
</comment>
<dbReference type="Pfam" id="PF24697">
    <property type="entry name" value="DUF7661"/>
    <property type="match status" value="1"/>
</dbReference>
<dbReference type="RefSeq" id="WP_067081404.1">
    <property type="nucleotide sequence ID" value="NZ_LRFG02000001.1"/>
</dbReference>
<dbReference type="InterPro" id="IPR056078">
    <property type="entry name" value="DUF7661"/>
</dbReference>
<sequence length="75" mass="8781">MGERFEFDIYGRFTLLLVREASGWRALRKGEGRSRPELGLKLPADLRAEELQRFLDDWYHEYAAPGREVRLVASL</sequence>
<dbReference type="EMBL" id="LRFG02000001">
    <property type="protein sequence ID" value="PCO06954.1"/>
    <property type="molecule type" value="Genomic_DNA"/>
</dbReference>
<accession>A0ABX4I3G1</accession>
<name>A0ABX4I3G1_9GAMM</name>
<organism evidence="2 3">
    <name type="scientific">Microbulbifer flavimaris</name>
    <dbReference type="NCBI Taxonomy" id="1781068"/>
    <lineage>
        <taxon>Bacteria</taxon>
        <taxon>Pseudomonadati</taxon>
        <taxon>Pseudomonadota</taxon>
        <taxon>Gammaproteobacteria</taxon>
        <taxon>Cellvibrionales</taxon>
        <taxon>Microbulbiferaceae</taxon>
        <taxon>Microbulbifer</taxon>
    </lineage>
</organism>
<evidence type="ECO:0000313" key="3">
    <source>
        <dbReference type="Proteomes" id="UP000218427"/>
    </source>
</evidence>
<reference evidence="2" key="1">
    <citation type="submission" date="2017-08" db="EMBL/GenBank/DDBJ databases">
        <title>Microbulbifer marisrubri sp. nov., a halophilic alphaproteobacterium isolated from marine sediment of the Yellow Sea, China.</title>
        <authorList>
            <person name="Zhang G."/>
            <person name="Xiong Q."/>
        </authorList>
    </citation>
    <scope>NUCLEOTIDE SEQUENCE [LARGE SCALE GENOMIC DNA]</scope>
    <source>
        <strain evidence="2">WRN-8</strain>
    </source>
</reference>
<protein>
    <recommendedName>
        <fullName evidence="1">DUF7661 domain-containing protein</fullName>
    </recommendedName>
</protein>
<proteinExistence type="predicted"/>
<evidence type="ECO:0000259" key="1">
    <source>
        <dbReference type="Pfam" id="PF24697"/>
    </source>
</evidence>
<gene>
    <name evidence="2" type="ORF">AWR36_004250</name>
</gene>
<keyword evidence="3" id="KW-1185">Reference proteome</keyword>
<dbReference type="Proteomes" id="UP000218427">
    <property type="component" value="Unassembled WGS sequence"/>
</dbReference>